<sequence length="276" mass="31046">KMNKSTKLMEQELNEKFISVADMELCSTVGQNVHISAISVCESTKKKQFNDKPCDTLNQSILFNEPCSSSTPFKPFHNDNSTQVTKKNILHTPKRMSRNEVLSESPVLPSTEELIAVADKTPERGHKSNLDSQRTNNVPVIVNRTSRAKKMSRKMAELLNQVKEEETNCNEKSAAVIKKVSKNQKDSGENKSGFKKGVEVKSNKDLRKADSIENNNSNEIAENLDDCPKLNLKRSYVKIEKYCNESCQKSPEKKQNSKTLTTSPKINPRSPAKEKS</sequence>
<evidence type="ECO:0000313" key="3">
    <source>
        <dbReference type="EMBL" id="JAS67915.1"/>
    </source>
</evidence>
<accession>A0A1B6GZS8</accession>
<feature type="coiled-coil region" evidence="1">
    <location>
        <begin position="148"/>
        <end position="175"/>
    </location>
</feature>
<keyword evidence="1" id="KW-0175">Coiled coil</keyword>
<proteinExistence type="predicted"/>
<feature type="non-terminal residue" evidence="3">
    <location>
        <position position="276"/>
    </location>
</feature>
<feature type="non-terminal residue" evidence="3">
    <location>
        <position position="1"/>
    </location>
</feature>
<protein>
    <submittedName>
        <fullName evidence="3">Uncharacterized protein</fullName>
    </submittedName>
</protein>
<reference evidence="3" key="1">
    <citation type="submission" date="2015-11" db="EMBL/GenBank/DDBJ databases">
        <title>De novo transcriptome assembly of four potential Pierce s Disease insect vectors from Arizona vineyards.</title>
        <authorList>
            <person name="Tassone E.E."/>
        </authorList>
    </citation>
    <scope>NUCLEOTIDE SEQUENCE</scope>
</reference>
<dbReference type="EMBL" id="GECZ01001854">
    <property type="protein sequence ID" value="JAS67915.1"/>
    <property type="molecule type" value="Transcribed_RNA"/>
</dbReference>
<evidence type="ECO:0000256" key="1">
    <source>
        <dbReference type="SAM" id="Coils"/>
    </source>
</evidence>
<organism evidence="3">
    <name type="scientific">Cuerna arida</name>
    <dbReference type="NCBI Taxonomy" id="1464854"/>
    <lineage>
        <taxon>Eukaryota</taxon>
        <taxon>Metazoa</taxon>
        <taxon>Ecdysozoa</taxon>
        <taxon>Arthropoda</taxon>
        <taxon>Hexapoda</taxon>
        <taxon>Insecta</taxon>
        <taxon>Pterygota</taxon>
        <taxon>Neoptera</taxon>
        <taxon>Paraneoptera</taxon>
        <taxon>Hemiptera</taxon>
        <taxon>Auchenorrhyncha</taxon>
        <taxon>Membracoidea</taxon>
        <taxon>Cicadellidae</taxon>
        <taxon>Cicadellinae</taxon>
        <taxon>Proconiini</taxon>
        <taxon>Cuerna</taxon>
    </lineage>
</organism>
<name>A0A1B6GZS8_9HEMI</name>
<feature type="region of interest" description="Disordered" evidence="2">
    <location>
        <begin position="246"/>
        <end position="276"/>
    </location>
</feature>
<evidence type="ECO:0000256" key="2">
    <source>
        <dbReference type="SAM" id="MobiDB-lite"/>
    </source>
</evidence>
<dbReference type="AlphaFoldDB" id="A0A1B6GZS8"/>
<gene>
    <name evidence="3" type="ORF">g.18614</name>
</gene>